<proteinExistence type="inferred from homology"/>
<keyword evidence="2" id="KW-0560">Oxidoreductase</keyword>
<comment type="caution">
    <text evidence="4">The sequence shown here is derived from an EMBL/GenBank/DDBJ whole genome shotgun (WGS) entry which is preliminary data.</text>
</comment>
<gene>
    <name evidence="4" type="ORF">GCM10008936_06210</name>
</gene>
<name>A0ABN1AKD1_9LACT</name>
<keyword evidence="5" id="KW-1185">Reference proteome</keyword>
<evidence type="ECO:0000313" key="4">
    <source>
        <dbReference type="EMBL" id="GAA0478721.1"/>
    </source>
</evidence>
<dbReference type="PANTHER" id="PTHR43673">
    <property type="entry name" value="NAD(P)H NITROREDUCTASE YDGI-RELATED"/>
    <property type="match status" value="1"/>
</dbReference>
<evidence type="ECO:0000256" key="2">
    <source>
        <dbReference type="ARBA" id="ARBA00023002"/>
    </source>
</evidence>
<feature type="domain" description="Nitroreductase" evidence="3">
    <location>
        <begin position="168"/>
        <end position="216"/>
    </location>
</feature>
<dbReference type="EMBL" id="BAAADA010000046">
    <property type="protein sequence ID" value="GAA0478721.1"/>
    <property type="molecule type" value="Genomic_DNA"/>
</dbReference>
<sequence length="331" mass="38559">MKELLRKITPNKVIDIKNILSQTYQMKKSIKNDNKRFTRYSFDQGKPTYSQIEARLTKAYHSIEKGLSYSNIRLGFGKDVLRSVTDLMFQYRELGFPLENHVYKTALSNLHKYIELHNKNKYNVTNLEKIFDELKEGTSYDNTGGVHYKTKEEILNATKMDFKSFSLSRHSIRDYSDVPVSDDLIKKSLKLASHTPSACNRQPWKVRVVESPELKKVVQKNQNGNRGFGDFIDKFLIITSDVQYYDGSRERNQANIDGGMYAMNLIYALHYHEIATIPLSGSLTIKQENNLRKEFDILESENFIMFIGIGNYTDHFKIAKSDRREPIFIKY</sequence>
<organism evidence="4 5">
    <name type="scientific">Alkalibacterium indicireducens</name>
    <dbReference type="NCBI Taxonomy" id="398758"/>
    <lineage>
        <taxon>Bacteria</taxon>
        <taxon>Bacillati</taxon>
        <taxon>Bacillota</taxon>
        <taxon>Bacilli</taxon>
        <taxon>Lactobacillales</taxon>
        <taxon>Carnobacteriaceae</taxon>
        <taxon>Alkalibacterium</taxon>
    </lineage>
</organism>
<dbReference type="RefSeq" id="WP_346024108.1">
    <property type="nucleotide sequence ID" value="NZ_BAAADA010000046.1"/>
</dbReference>
<dbReference type="InterPro" id="IPR029479">
    <property type="entry name" value="Nitroreductase"/>
</dbReference>
<reference evidence="4 5" key="1">
    <citation type="journal article" date="2019" name="Int. J. Syst. Evol. Microbiol.">
        <title>The Global Catalogue of Microorganisms (GCM) 10K type strain sequencing project: providing services to taxonomists for standard genome sequencing and annotation.</title>
        <authorList>
            <consortium name="The Broad Institute Genomics Platform"/>
            <consortium name="The Broad Institute Genome Sequencing Center for Infectious Disease"/>
            <person name="Wu L."/>
            <person name="Ma J."/>
        </authorList>
    </citation>
    <scope>NUCLEOTIDE SEQUENCE [LARGE SCALE GENOMIC DNA]</scope>
    <source>
        <strain evidence="4 5">JCM 14232</strain>
    </source>
</reference>
<dbReference type="PANTHER" id="PTHR43673:SF10">
    <property type="entry name" value="NADH DEHYDROGENASE_NAD(P)H NITROREDUCTASE XCC3605-RELATED"/>
    <property type="match status" value="1"/>
</dbReference>
<dbReference type="Gene3D" id="3.40.109.10">
    <property type="entry name" value="NADH Oxidase"/>
    <property type="match status" value="1"/>
</dbReference>
<protein>
    <submittedName>
        <fullName evidence="4">Nitroreductase family protein</fullName>
    </submittedName>
</protein>
<accession>A0ABN1AKD1</accession>
<dbReference type="Pfam" id="PF00881">
    <property type="entry name" value="Nitroreductase"/>
    <property type="match status" value="1"/>
</dbReference>
<dbReference type="InterPro" id="IPR000415">
    <property type="entry name" value="Nitroreductase-like"/>
</dbReference>
<dbReference type="Proteomes" id="UP001410648">
    <property type="component" value="Unassembled WGS sequence"/>
</dbReference>
<comment type="similarity">
    <text evidence="1">Belongs to the nitroreductase family.</text>
</comment>
<dbReference type="SUPFAM" id="SSF55469">
    <property type="entry name" value="FMN-dependent nitroreductase-like"/>
    <property type="match status" value="1"/>
</dbReference>
<evidence type="ECO:0000256" key="1">
    <source>
        <dbReference type="ARBA" id="ARBA00007118"/>
    </source>
</evidence>
<evidence type="ECO:0000313" key="5">
    <source>
        <dbReference type="Proteomes" id="UP001410648"/>
    </source>
</evidence>
<evidence type="ECO:0000259" key="3">
    <source>
        <dbReference type="Pfam" id="PF00881"/>
    </source>
</evidence>